<name>A0A852X1L1_9MICO</name>
<dbReference type="EMBL" id="JACCFI010000001">
    <property type="protein sequence ID" value="NYG20005.1"/>
    <property type="molecule type" value="Genomic_DNA"/>
</dbReference>
<evidence type="ECO:0000313" key="3">
    <source>
        <dbReference type="Proteomes" id="UP000549066"/>
    </source>
</evidence>
<feature type="transmembrane region" description="Helical" evidence="1">
    <location>
        <begin position="66"/>
        <end position="87"/>
    </location>
</feature>
<comment type="caution">
    <text evidence="2">The sequence shown here is derived from an EMBL/GenBank/DDBJ whole genome shotgun (WGS) entry which is preliminary data.</text>
</comment>
<dbReference type="RefSeq" id="WP_179550194.1">
    <property type="nucleotide sequence ID" value="NZ_JACCFI010000001.1"/>
</dbReference>
<dbReference type="AlphaFoldDB" id="A0A852X1L1"/>
<accession>A0A852X1L1</accession>
<evidence type="ECO:0000313" key="2">
    <source>
        <dbReference type="EMBL" id="NYG20005.1"/>
    </source>
</evidence>
<organism evidence="2 3">
    <name type="scientific">Agromyces hippuratus</name>
    <dbReference type="NCBI Taxonomy" id="286438"/>
    <lineage>
        <taxon>Bacteria</taxon>
        <taxon>Bacillati</taxon>
        <taxon>Actinomycetota</taxon>
        <taxon>Actinomycetes</taxon>
        <taxon>Micrococcales</taxon>
        <taxon>Microbacteriaceae</taxon>
        <taxon>Agromyces</taxon>
    </lineage>
</organism>
<sequence length="136" mass="14661">MFGLVLVTVARARGILRRLMPTNLVLDAIHTRRGLKWGVPAMLLAVPYGLAAVYCVGLVERGAAGWLNLLAILFVWNGLKFLVAGPMTAIRLIRVRASEARARRSAAAGMLETDVSAERFEELEFTSAGAAGRAGR</sequence>
<keyword evidence="1" id="KW-0812">Transmembrane</keyword>
<reference evidence="2 3" key="1">
    <citation type="submission" date="2020-07" db="EMBL/GenBank/DDBJ databases">
        <title>Sequencing the genomes of 1000 actinobacteria strains.</title>
        <authorList>
            <person name="Klenk H.-P."/>
        </authorList>
    </citation>
    <scope>NUCLEOTIDE SEQUENCE [LARGE SCALE GENOMIC DNA]</scope>
    <source>
        <strain evidence="2 3">DSM 8598</strain>
    </source>
</reference>
<keyword evidence="1" id="KW-0472">Membrane</keyword>
<feature type="transmembrane region" description="Helical" evidence="1">
    <location>
        <begin position="38"/>
        <end position="59"/>
    </location>
</feature>
<keyword evidence="3" id="KW-1185">Reference proteome</keyword>
<protein>
    <recommendedName>
        <fullName evidence="4">Sulfate permease</fullName>
    </recommendedName>
</protein>
<dbReference type="Proteomes" id="UP000549066">
    <property type="component" value="Unassembled WGS sequence"/>
</dbReference>
<proteinExistence type="predicted"/>
<gene>
    <name evidence="2" type="ORF">BJY17_000752</name>
</gene>
<evidence type="ECO:0000256" key="1">
    <source>
        <dbReference type="SAM" id="Phobius"/>
    </source>
</evidence>
<evidence type="ECO:0008006" key="4">
    <source>
        <dbReference type="Google" id="ProtNLM"/>
    </source>
</evidence>
<keyword evidence="1" id="KW-1133">Transmembrane helix</keyword>